<dbReference type="PRINTS" id="PR00039">
    <property type="entry name" value="HTHLYSR"/>
</dbReference>
<dbReference type="RefSeq" id="WP_146687007.1">
    <property type="nucleotide sequence ID" value="NZ_LT629750.1"/>
</dbReference>
<evidence type="ECO:0000259" key="7">
    <source>
        <dbReference type="PROSITE" id="PS50931"/>
    </source>
</evidence>
<proteinExistence type="inferred from homology"/>
<dbReference type="InterPro" id="IPR036390">
    <property type="entry name" value="WH_DNA-bd_sf"/>
</dbReference>
<comment type="similarity">
    <text evidence="2">Belongs to the LysR transcriptional regulatory family.</text>
</comment>
<accession>A0A1H1RMX1</accession>
<dbReference type="CDD" id="cd08442">
    <property type="entry name" value="PBP2_YofA_SoxR_like"/>
    <property type="match status" value="1"/>
</dbReference>
<dbReference type="InterPro" id="IPR036388">
    <property type="entry name" value="WH-like_DNA-bd_sf"/>
</dbReference>
<dbReference type="Gene3D" id="1.10.10.10">
    <property type="entry name" value="Winged helix-like DNA-binding domain superfamily/Winged helix DNA-binding domain"/>
    <property type="match status" value="1"/>
</dbReference>
<dbReference type="GO" id="GO:0003700">
    <property type="term" value="F:DNA-binding transcription factor activity"/>
    <property type="evidence" value="ECO:0007669"/>
    <property type="project" value="InterPro"/>
</dbReference>
<feature type="domain" description="HTH lysR-type" evidence="7">
    <location>
        <begin position="1"/>
        <end position="58"/>
    </location>
</feature>
<dbReference type="Proteomes" id="UP000243904">
    <property type="component" value="Chromosome I"/>
</dbReference>
<dbReference type="PROSITE" id="PS50931">
    <property type="entry name" value="HTH_LYSR"/>
    <property type="match status" value="1"/>
</dbReference>
<keyword evidence="3" id="KW-0805">Transcription regulation</keyword>
<dbReference type="PANTHER" id="PTHR30126:SF40">
    <property type="entry name" value="HTH-TYPE TRANSCRIPTIONAL REGULATOR GLTR"/>
    <property type="match status" value="1"/>
</dbReference>
<name>A0A1H1RMX1_9BRAD</name>
<gene>
    <name evidence="8" type="ORF">SAMN05444158_1845</name>
</gene>
<dbReference type="EMBL" id="LT629750">
    <property type="protein sequence ID" value="SDS36886.1"/>
    <property type="molecule type" value="Genomic_DNA"/>
</dbReference>
<dbReference type="SUPFAM" id="SSF46785">
    <property type="entry name" value="Winged helix' DNA-binding domain"/>
    <property type="match status" value="1"/>
</dbReference>
<evidence type="ECO:0000256" key="5">
    <source>
        <dbReference type="ARBA" id="ARBA00023163"/>
    </source>
</evidence>
<evidence type="ECO:0000256" key="3">
    <source>
        <dbReference type="ARBA" id="ARBA00023015"/>
    </source>
</evidence>
<dbReference type="Gene3D" id="3.40.190.290">
    <property type="match status" value="1"/>
</dbReference>
<dbReference type="SUPFAM" id="SSF53850">
    <property type="entry name" value="Periplasmic binding protein-like II"/>
    <property type="match status" value="1"/>
</dbReference>
<sequence length="311" mass="33659">MNDKDLKIFEAVARAGAIGRAATELNTVQSNVTAHLRELEQELGFPLFERHSRGVTLTAAGHRLRPFAIKIVDLLRQAKQAVQDNGTPRGPLAIGSMETTAGLRLPAVLAAYTSAFPDVDLSLVTGTTPSLTQAVLNRELDGALVAGPVDHPELLAETIFREQMVIIASPRTRSFAELTEKTDLRIVVLRSDCAYRRQLESILTEAGVVQFRVMEMGTIEGIIGCVAAGMGISLLPKGVVMRAVRDCEVTTFSPPQRAEMVDTVFIRRADAYFSAAMSAFLQTARPSPAATAEASRSRLRNTSSLPEMTPI</sequence>
<keyword evidence="5" id="KW-0804">Transcription</keyword>
<reference evidence="9" key="1">
    <citation type="submission" date="2016-10" db="EMBL/GenBank/DDBJ databases">
        <authorList>
            <person name="Varghese N."/>
            <person name="Submissions S."/>
        </authorList>
    </citation>
    <scope>NUCLEOTIDE SEQUENCE [LARGE SCALE GENOMIC DNA]</scope>
    <source>
        <strain evidence="9">GAS369</strain>
    </source>
</reference>
<dbReference type="InterPro" id="IPR000847">
    <property type="entry name" value="LysR_HTH_N"/>
</dbReference>
<evidence type="ECO:0000313" key="9">
    <source>
        <dbReference type="Proteomes" id="UP000243904"/>
    </source>
</evidence>
<dbReference type="InterPro" id="IPR005119">
    <property type="entry name" value="LysR_subst-bd"/>
</dbReference>
<organism evidence="8 9">
    <name type="scientific">Bradyrhizobium canariense</name>
    <dbReference type="NCBI Taxonomy" id="255045"/>
    <lineage>
        <taxon>Bacteria</taxon>
        <taxon>Pseudomonadati</taxon>
        <taxon>Pseudomonadota</taxon>
        <taxon>Alphaproteobacteria</taxon>
        <taxon>Hyphomicrobiales</taxon>
        <taxon>Nitrobacteraceae</taxon>
        <taxon>Bradyrhizobium</taxon>
    </lineage>
</organism>
<dbReference type="AlphaFoldDB" id="A0A1H1RMX1"/>
<evidence type="ECO:0000256" key="2">
    <source>
        <dbReference type="ARBA" id="ARBA00009437"/>
    </source>
</evidence>
<evidence type="ECO:0000256" key="1">
    <source>
        <dbReference type="ARBA" id="ARBA00003502"/>
    </source>
</evidence>
<evidence type="ECO:0000313" key="8">
    <source>
        <dbReference type="EMBL" id="SDS36886.1"/>
    </source>
</evidence>
<dbReference type="FunFam" id="1.10.10.10:FF:000001">
    <property type="entry name" value="LysR family transcriptional regulator"/>
    <property type="match status" value="1"/>
</dbReference>
<dbReference type="PANTHER" id="PTHR30126">
    <property type="entry name" value="HTH-TYPE TRANSCRIPTIONAL REGULATOR"/>
    <property type="match status" value="1"/>
</dbReference>
<comment type="function">
    <text evidence="1">NodD regulates the expression of the nodABCFE genes which encode other nodulation proteins. NodD is also a negative regulator of its own expression. Binds flavonoids as inducers.</text>
</comment>
<feature type="region of interest" description="Disordered" evidence="6">
    <location>
        <begin position="291"/>
        <end position="311"/>
    </location>
</feature>
<dbReference type="Pfam" id="PF00126">
    <property type="entry name" value="HTH_1"/>
    <property type="match status" value="1"/>
</dbReference>
<evidence type="ECO:0000256" key="4">
    <source>
        <dbReference type="ARBA" id="ARBA00023125"/>
    </source>
</evidence>
<keyword evidence="4 8" id="KW-0238">DNA-binding</keyword>
<evidence type="ECO:0000256" key="6">
    <source>
        <dbReference type="SAM" id="MobiDB-lite"/>
    </source>
</evidence>
<feature type="compositionally biased region" description="Polar residues" evidence="6">
    <location>
        <begin position="300"/>
        <end position="311"/>
    </location>
</feature>
<dbReference type="GO" id="GO:0000976">
    <property type="term" value="F:transcription cis-regulatory region binding"/>
    <property type="evidence" value="ECO:0007669"/>
    <property type="project" value="TreeGrafter"/>
</dbReference>
<dbReference type="Pfam" id="PF03466">
    <property type="entry name" value="LysR_substrate"/>
    <property type="match status" value="1"/>
</dbReference>
<protein>
    <submittedName>
        <fullName evidence="8">DNA-binding transcriptional regulator, LysR family</fullName>
    </submittedName>
</protein>
<keyword evidence="9" id="KW-1185">Reference proteome</keyword>